<evidence type="ECO:0000313" key="1">
    <source>
        <dbReference type="EMBL" id="AUD78870.1"/>
    </source>
</evidence>
<dbReference type="EMBL" id="CP025120">
    <property type="protein sequence ID" value="AUD78870.1"/>
    <property type="molecule type" value="Genomic_DNA"/>
</dbReference>
<gene>
    <name evidence="1" type="ORF">CW740_06260</name>
</gene>
<dbReference type="AlphaFoldDB" id="A0A2K9A823"/>
<proteinExistence type="predicted"/>
<dbReference type="KEGG" id="kpd:CW740_06260"/>
<dbReference type="RefSeq" id="WP_106646716.1">
    <property type="nucleotide sequence ID" value="NZ_BMGO01000001.1"/>
</dbReference>
<evidence type="ECO:0000313" key="2">
    <source>
        <dbReference type="Proteomes" id="UP000232693"/>
    </source>
</evidence>
<dbReference type="Proteomes" id="UP000232693">
    <property type="component" value="Chromosome"/>
</dbReference>
<reference evidence="1 2" key="1">
    <citation type="submission" date="2017-12" db="EMBL/GenBank/DDBJ databases">
        <title>Kangiella profundi FT102 completed genome.</title>
        <authorList>
            <person name="Xu J."/>
            <person name="Wang J."/>
            <person name="Lu Y."/>
        </authorList>
    </citation>
    <scope>NUCLEOTIDE SEQUENCE [LARGE SCALE GENOMIC DNA]</scope>
    <source>
        <strain evidence="1 2">FT102</strain>
    </source>
</reference>
<keyword evidence="2" id="KW-1185">Reference proteome</keyword>
<accession>A0A2K9A823</accession>
<organism evidence="1 2">
    <name type="scientific">Kangiella profundi</name>
    <dbReference type="NCBI Taxonomy" id="1561924"/>
    <lineage>
        <taxon>Bacteria</taxon>
        <taxon>Pseudomonadati</taxon>
        <taxon>Pseudomonadota</taxon>
        <taxon>Gammaproteobacteria</taxon>
        <taxon>Kangiellales</taxon>
        <taxon>Kangiellaceae</taxon>
        <taxon>Kangiella</taxon>
    </lineage>
</organism>
<protein>
    <submittedName>
        <fullName evidence="1">Uncharacterized protein</fullName>
    </submittedName>
</protein>
<name>A0A2K9A823_9GAMM</name>
<sequence length="197" mass="20052">MCDLDIFYGLLIAAQVALIAAIVAVGAAAASNAGFFTVGAAPVAMTVASVALGASIASLGGASYALYDFWECAGSPDECSAIFASLESALAGLMADLAVALVTCLGLIGVMAAPFVGAAAAIAFLAVLGIYIAVFGTAIYFLEELKSCIESVPASTTGPLAEAVPFIYFYILIPITVVTLAVTVYKRKKKTNITHHN</sequence>